<feature type="binding site" evidence="2">
    <location>
        <position position="345"/>
    </location>
    <ligand>
        <name>L-tryptophan</name>
        <dbReference type="ChEBI" id="CHEBI:57912"/>
    </ligand>
</feature>
<organism evidence="3 4">
    <name type="scientific">Sphingorhabdus lutea</name>
    <dbReference type="NCBI Taxonomy" id="1913578"/>
    <lineage>
        <taxon>Bacteria</taxon>
        <taxon>Pseudomonadati</taxon>
        <taxon>Pseudomonadota</taxon>
        <taxon>Alphaproteobacteria</taxon>
        <taxon>Sphingomonadales</taxon>
        <taxon>Sphingomonadaceae</taxon>
        <taxon>Sphingorhabdus</taxon>
    </lineage>
</organism>
<protein>
    <submittedName>
        <fullName evidence="3">Tryptophan halogenase</fullName>
    </submittedName>
</protein>
<dbReference type="PANTHER" id="PTHR43747:SF4">
    <property type="entry name" value="FLAVIN-DEPENDENT TRYPTOPHAN HALOGENASE"/>
    <property type="match status" value="1"/>
</dbReference>
<dbReference type="KEGG" id="sphl:LPB140_05365"/>
<dbReference type="AlphaFoldDB" id="A0A1L3JB80"/>
<dbReference type="InterPro" id="IPR050816">
    <property type="entry name" value="Flavin-dep_Halogenase_NPB"/>
</dbReference>
<dbReference type="Proteomes" id="UP000242561">
    <property type="component" value="Chromosome"/>
</dbReference>
<evidence type="ECO:0000256" key="1">
    <source>
        <dbReference type="PIRSR" id="PIRSR011396-1"/>
    </source>
</evidence>
<gene>
    <name evidence="3" type="ORF">LPB140_05365</name>
</gene>
<keyword evidence="2" id="KW-0274">FAD</keyword>
<evidence type="ECO:0000256" key="2">
    <source>
        <dbReference type="PIRSR" id="PIRSR011396-2"/>
    </source>
</evidence>
<keyword evidence="4" id="KW-1185">Reference proteome</keyword>
<dbReference type="InterPro" id="IPR036188">
    <property type="entry name" value="FAD/NAD-bd_sf"/>
</dbReference>
<feature type="active site" evidence="1">
    <location>
        <position position="79"/>
    </location>
</feature>
<dbReference type="RefSeq" id="WP_072558974.1">
    <property type="nucleotide sequence ID" value="NZ_CP018154.1"/>
</dbReference>
<dbReference type="Pfam" id="PF04820">
    <property type="entry name" value="Trp_halogenase"/>
    <property type="match status" value="1"/>
</dbReference>
<keyword evidence="2" id="KW-0285">Flavoprotein</keyword>
<accession>A0A1L3JB80</accession>
<dbReference type="PIRSF" id="PIRSF011396">
    <property type="entry name" value="Trp_halogenase"/>
    <property type="match status" value="1"/>
</dbReference>
<dbReference type="InterPro" id="IPR033856">
    <property type="entry name" value="Trp_halogen"/>
</dbReference>
<proteinExistence type="predicted"/>
<evidence type="ECO:0000313" key="4">
    <source>
        <dbReference type="Proteomes" id="UP000242561"/>
    </source>
</evidence>
<dbReference type="PANTHER" id="PTHR43747">
    <property type="entry name" value="FAD-BINDING PROTEIN"/>
    <property type="match status" value="1"/>
</dbReference>
<feature type="binding site" evidence="2">
    <location>
        <position position="186"/>
    </location>
    <ligand>
        <name>FAD</name>
        <dbReference type="ChEBI" id="CHEBI:57692"/>
    </ligand>
</feature>
<feature type="binding site" evidence="2">
    <location>
        <position position="349"/>
    </location>
    <ligand>
        <name>FAD</name>
        <dbReference type="ChEBI" id="CHEBI:57692"/>
    </ligand>
</feature>
<dbReference type="GO" id="GO:0004497">
    <property type="term" value="F:monooxygenase activity"/>
    <property type="evidence" value="ECO:0007669"/>
    <property type="project" value="InterPro"/>
</dbReference>
<dbReference type="STRING" id="1913578.LPB140_05365"/>
<dbReference type="GO" id="GO:0000166">
    <property type="term" value="F:nucleotide binding"/>
    <property type="evidence" value="ECO:0007669"/>
    <property type="project" value="UniProtKB-KW"/>
</dbReference>
<dbReference type="EMBL" id="CP018154">
    <property type="protein sequence ID" value="APG62323.1"/>
    <property type="molecule type" value="Genomic_DNA"/>
</dbReference>
<name>A0A1L3JB80_9SPHN</name>
<feature type="binding site" evidence="2">
    <location>
        <position position="336"/>
    </location>
    <ligand>
        <name>FAD</name>
        <dbReference type="ChEBI" id="CHEBI:57692"/>
    </ligand>
</feature>
<feature type="binding site" evidence="2">
    <location>
        <position position="79"/>
    </location>
    <ligand>
        <name>7-chloro-L-tryptophan</name>
        <dbReference type="ChEBI" id="CHEBI:58713"/>
    </ligand>
</feature>
<dbReference type="OrthoDB" id="7387345at2"/>
<keyword evidence="2" id="KW-0547">Nucleotide-binding</keyword>
<dbReference type="InterPro" id="IPR006905">
    <property type="entry name" value="Flavin_halogenase"/>
</dbReference>
<sequence length="507" mass="56464">MNIQNPTKIVILGGGTSGWMSATALAVMLGAQVDVTLVESEDIGIIGVGEATLPHLRHFVETLGIDEADFMRATHATYKLGIDFRDFGKIGDSYIHPFGSFGDALAGVPFHHYWLAAQKNIGDVGSIGDYSMGVAAALANKFAPPASDNSLASTYGYAYQFDATLFGPFMRDFATAKGVKRVEGRVNNVQTNPENGNVETLILESGNQISGDIFIDCSGFRSMLLGQTLGAEWEDWSHWLPCDRAVAVPCTAENENEIEPYTRAIAMPAGWRWRIPLQHRIGNGYVYASQYLSDDEAKNALINAIEGKPLAEPKLLKFKAGRRKKSFIKNVIGVGLSSGFLEPLESTSIYLAQMAITNFIELFPKNGVIQQFDRDAFNQLVDMEYDRIRDFLILHYHATTRDDTPFWDHVRTMEIPHSLSEKMELWRQSGHVSKYSQGLFYEPSWVAVYLGQNIYPTGFDPRTEIGNQDGLFRALHSLKNAISKQVNNMPSHRAYLHNHAKRLADIE</sequence>
<dbReference type="SUPFAM" id="SSF51905">
    <property type="entry name" value="FAD/NAD(P)-binding domain"/>
    <property type="match status" value="1"/>
</dbReference>
<dbReference type="Gene3D" id="3.50.50.60">
    <property type="entry name" value="FAD/NAD(P)-binding domain"/>
    <property type="match status" value="1"/>
</dbReference>
<reference evidence="3 4" key="1">
    <citation type="submission" date="2016-11" db="EMBL/GenBank/DDBJ databases">
        <title>Sphingorhabdus sp. LPB0140, isolated from marine environment.</title>
        <authorList>
            <person name="Kim E."/>
            <person name="Yi H."/>
        </authorList>
    </citation>
    <scope>NUCLEOTIDE SEQUENCE [LARGE SCALE GENOMIC DNA]</scope>
    <source>
        <strain evidence="3 4">LPB0140</strain>
    </source>
</reference>
<evidence type="ECO:0000313" key="3">
    <source>
        <dbReference type="EMBL" id="APG62323.1"/>
    </source>
</evidence>